<keyword evidence="1" id="KW-0732">Signal</keyword>
<feature type="chain" id="PRO_5046658979" evidence="1">
    <location>
        <begin position="18"/>
        <end position="194"/>
    </location>
</feature>
<comment type="caution">
    <text evidence="2">The sequence shown here is derived from an EMBL/GenBank/DDBJ whole genome shotgun (WGS) entry which is preliminary data.</text>
</comment>
<accession>A0ABQ3CZG5</accession>
<keyword evidence="3" id="KW-1185">Reference proteome</keyword>
<gene>
    <name evidence="2" type="ORF">GCM10008927_11200</name>
</gene>
<evidence type="ECO:0000313" key="3">
    <source>
        <dbReference type="Proteomes" id="UP000634455"/>
    </source>
</evidence>
<evidence type="ECO:0000313" key="2">
    <source>
        <dbReference type="EMBL" id="GHA48015.1"/>
    </source>
</evidence>
<dbReference type="EMBL" id="BMZF01000002">
    <property type="protein sequence ID" value="GHA48015.1"/>
    <property type="molecule type" value="Genomic_DNA"/>
</dbReference>
<sequence length="194" mass="21516">MRIYMAILLALIFSVSACSTPIPSDVDANQYASRGDSQPESDFNLAIPDGYCFSTKHSVRTSDTTIVLLHSCNAKAKMGFYSVSALKTDSEIYPKEFQHYFETPQGRQSLGIPANTNVAKITGTKTRNGIFYVEVLNAGTPEIPLTAPKTWRGFFTKDGRLFSITFHPLANQKISSEQSFSALQRYAIKLKNAR</sequence>
<dbReference type="PROSITE" id="PS51257">
    <property type="entry name" value="PROKAR_LIPOPROTEIN"/>
    <property type="match status" value="1"/>
</dbReference>
<name>A0ABQ3CZG5_9RHOB</name>
<feature type="signal peptide" evidence="1">
    <location>
        <begin position="1"/>
        <end position="17"/>
    </location>
</feature>
<evidence type="ECO:0000256" key="1">
    <source>
        <dbReference type="SAM" id="SignalP"/>
    </source>
</evidence>
<organism evidence="2 3">
    <name type="scientific">Paramylibacter ulvae</name>
    <dbReference type="NCBI Taxonomy" id="1651968"/>
    <lineage>
        <taxon>Bacteria</taxon>
        <taxon>Pseudomonadati</taxon>
        <taxon>Pseudomonadota</taxon>
        <taxon>Alphaproteobacteria</taxon>
        <taxon>Rhodobacterales</taxon>
        <taxon>Paracoccaceae</taxon>
        <taxon>Paramylibacter</taxon>
    </lineage>
</organism>
<dbReference type="Proteomes" id="UP000634455">
    <property type="component" value="Unassembled WGS sequence"/>
</dbReference>
<reference evidence="3" key="1">
    <citation type="journal article" date="2019" name="Int. J. Syst. Evol. Microbiol.">
        <title>The Global Catalogue of Microorganisms (GCM) 10K type strain sequencing project: providing services to taxonomists for standard genome sequencing and annotation.</title>
        <authorList>
            <consortium name="The Broad Institute Genomics Platform"/>
            <consortium name="The Broad Institute Genome Sequencing Center for Infectious Disease"/>
            <person name="Wu L."/>
            <person name="Ma J."/>
        </authorList>
    </citation>
    <scope>NUCLEOTIDE SEQUENCE [LARGE SCALE GENOMIC DNA]</scope>
    <source>
        <strain evidence="3">KCTC 32465</strain>
    </source>
</reference>
<proteinExistence type="predicted"/>
<protein>
    <submittedName>
        <fullName evidence="2">Uncharacterized protein</fullName>
    </submittedName>
</protein>